<evidence type="ECO:0000313" key="1">
    <source>
        <dbReference type="EMBL" id="KKK69963.1"/>
    </source>
</evidence>
<accession>A0A0F8XLZ6</accession>
<name>A0A0F8XLZ6_9ZZZZ</name>
<dbReference type="EMBL" id="LAZR01058404">
    <property type="protein sequence ID" value="KKK69963.1"/>
    <property type="molecule type" value="Genomic_DNA"/>
</dbReference>
<dbReference type="AlphaFoldDB" id="A0A0F8XLZ6"/>
<organism evidence="1">
    <name type="scientific">marine sediment metagenome</name>
    <dbReference type="NCBI Taxonomy" id="412755"/>
    <lineage>
        <taxon>unclassified sequences</taxon>
        <taxon>metagenomes</taxon>
        <taxon>ecological metagenomes</taxon>
    </lineage>
</organism>
<gene>
    <name evidence="1" type="ORF">LCGC14_2928750</name>
</gene>
<comment type="caution">
    <text evidence="1">The sequence shown here is derived from an EMBL/GenBank/DDBJ whole genome shotgun (WGS) entry which is preliminary data.</text>
</comment>
<protein>
    <submittedName>
        <fullName evidence="1">Uncharacterized protein</fullName>
    </submittedName>
</protein>
<sequence>DRKADRERIAELEAELYKLRA</sequence>
<reference evidence="1" key="1">
    <citation type="journal article" date="2015" name="Nature">
        <title>Complex archaea that bridge the gap between prokaryotes and eukaryotes.</title>
        <authorList>
            <person name="Spang A."/>
            <person name="Saw J.H."/>
            <person name="Jorgensen S.L."/>
            <person name="Zaremba-Niedzwiedzka K."/>
            <person name="Martijn J."/>
            <person name="Lind A.E."/>
            <person name="van Eijk R."/>
            <person name="Schleper C."/>
            <person name="Guy L."/>
            <person name="Ettema T.J."/>
        </authorList>
    </citation>
    <scope>NUCLEOTIDE SEQUENCE</scope>
</reference>
<feature type="non-terminal residue" evidence="1">
    <location>
        <position position="1"/>
    </location>
</feature>
<proteinExistence type="predicted"/>